<accession>A0ABP5GMD5</accession>
<organism evidence="1 2">
    <name type="scientific">Catenulispora yoronensis</name>
    <dbReference type="NCBI Taxonomy" id="450799"/>
    <lineage>
        <taxon>Bacteria</taxon>
        <taxon>Bacillati</taxon>
        <taxon>Actinomycetota</taxon>
        <taxon>Actinomycetes</taxon>
        <taxon>Catenulisporales</taxon>
        <taxon>Catenulisporaceae</taxon>
        <taxon>Catenulispora</taxon>
    </lineage>
</organism>
<dbReference type="Proteomes" id="UP001500751">
    <property type="component" value="Unassembled WGS sequence"/>
</dbReference>
<proteinExistence type="predicted"/>
<sequence>MSSPGRRELQRLRSGPDDEDLAGLPFLVRVTFDAEDASRTIANVRTVLSLVLPRLDAWPEFAAWLSLLPSWFVDRCASDPDGWSLSAWLDCFDPEGGGPDRGWWWWDAGTEGPDRGWIQVETDGWPFGSGSLAWLIQAGGARGLAYGL</sequence>
<comment type="caution">
    <text evidence="1">The sequence shown here is derived from an EMBL/GenBank/DDBJ whole genome shotgun (WGS) entry which is preliminary data.</text>
</comment>
<evidence type="ECO:0000313" key="2">
    <source>
        <dbReference type="Proteomes" id="UP001500751"/>
    </source>
</evidence>
<protein>
    <submittedName>
        <fullName evidence="1">Uncharacterized protein</fullName>
    </submittedName>
</protein>
<gene>
    <name evidence="1" type="ORF">GCM10009839_61560</name>
</gene>
<evidence type="ECO:0000313" key="1">
    <source>
        <dbReference type="EMBL" id="GAA2047885.1"/>
    </source>
</evidence>
<name>A0ABP5GMD5_9ACTN</name>
<dbReference type="EMBL" id="BAAAQN010000044">
    <property type="protein sequence ID" value="GAA2047885.1"/>
    <property type="molecule type" value="Genomic_DNA"/>
</dbReference>
<reference evidence="2" key="1">
    <citation type="journal article" date="2019" name="Int. J. Syst. Evol. Microbiol.">
        <title>The Global Catalogue of Microorganisms (GCM) 10K type strain sequencing project: providing services to taxonomists for standard genome sequencing and annotation.</title>
        <authorList>
            <consortium name="The Broad Institute Genomics Platform"/>
            <consortium name="The Broad Institute Genome Sequencing Center for Infectious Disease"/>
            <person name="Wu L."/>
            <person name="Ma J."/>
        </authorList>
    </citation>
    <scope>NUCLEOTIDE SEQUENCE [LARGE SCALE GENOMIC DNA]</scope>
    <source>
        <strain evidence="2">JCM 16014</strain>
    </source>
</reference>
<keyword evidence="2" id="KW-1185">Reference proteome</keyword>
<dbReference type="RefSeq" id="WP_344669184.1">
    <property type="nucleotide sequence ID" value="NZ_BAAAQN010000044.1"/>
</dbReference>